<dbReference type="AlphaFoldDB" id="A0A062VCR2"/>
<gene>
    <name evidence="3" type="ORF">HPO_12183</name>
</gene>
<dbReference type="SUPFAM" id="SSF82153">
    <property type="entry name" value="FAS1 domain"/>
    <property type="match status" value="1"/>
</dbReference>
<dbReference type="OrthoDB" id="9800666at2"/>
<dbReference type="Proteomes" id="UP000027100">
    <property type="component" value="Unassembled WGS sequence"/>
</dbReference>
<dbReference type="InterPro" id="IPR000782">
    <property type="entry name" value="FAS1_domain"/>
</dbReference>
<dbReference type="PATRIC" id="fig|1280954.3.peg.2465"/>
<evidence type="ECO:0000256" key="1">
    <source>
        <dbReference type="SAM" id="SignalP"/>
    </source>
</evidence>
<dbReference type="PANTHER" id="PTHR10900">
    <property type="entry name" value="PERIOSTIN-RELATED"/>
    <property type="match status" value="1"/>
</dbReference>
<feature type="domain" description="FAS1" evidence="2">
    <location>
        <begin position="41"/>
        <end position="176"/>
    </location>
</feature>
<dbReference type="Pfam" id="PF02469">
    <property type="entry name" value="Fasciclin"/>
    <property type="match status" value="1"/>
</dbReference>
<dbReference type="Gene3D" id="2.30.180.10">
    <property type="entry name" value="FAS1 domain"/>
    <property type="match status" value="1"/>
</dbReference>
<dbReference type="PANTHER" id="PTHR10900:SF77">
    <property type="entry name" value="FI19380P1"/>
    <property type="match status" value="1"/>
</dbReference>
<dbReference type="RefSeq" id="WP_035599097.1">
    <property type="nucleotide sequence ID" value="NZ_ARYM01000013.1"/>
</dbReference>
<evidence type="ECO:0000313" key="4">
    <source>
        <dbReference type="Proteomes" id="UP000027100"/>
    </source>
</evidence>
<dbReference type="FunFam" id="2.30.180.10:FF:000032">
    <property type="entry name" value="Fasciclin domain-containing protein, putative"/>
    <property type="match status" value="1"/>
</dbReference>
<reference evidence="3 4" key="1">
    <citation type="journal article" date="2014" name="Antonie Van Leeuwenhoek">
        <title>Hyphomonas beringensis sp. nov. and Hyphomonas chukchiensis sp. nov., isolated from surface seawater of the Bering Sea and Chukchi Sea.</title>
        <authorList>
            <person name="Li C."/>
            <person name="Lai Q."/>
            <person name="Li G."/>
            <person name="Dong C."/>
            <person name="Wang J."/>
            <person name="Liao Y."/>
            <person name="Shao Z."/>
        </authorList>
    </citation>
    <scope>NUCLEOTIDE SEQUENCE [LARGE SCALE GENOMIC DNA]</scope>
    <source>
        <strain evidence="3 4">PS728</strain>
    </source>
</reference>
<dbReference type="SMART" id="SM00554">
    <property type="entry name" value="FAS1"/>
    <property type="match status" value="1"/>
</dbReference>
<dbReference type="GO" id="GO:0005615">
    <property type="term" value="C:extracellular space"/>
    <property type="evidence" value="ECO:0007669"/>
    <property type="project" value="TreeGrafter"/>
</dbReference>
<keyword evidence="4" id="KW-1185">Reference proteome</keyword>
<dbReference type="PROSITE" id="PS50213">
    <property type="entry name" value="FAS1"/>
    <property type="match status" value="1"/>
</dbReference>
<name>A0A062VCR2_9PROT</name>
<feature type="chain" id="PRO_5001618894" evidence="1">
    <location>
        <begin position="21"/>
        <end position="180"/>
    </location>
</feature>
<dbReference type="eggNOG" id="COG2335">
    <property type="taxonomic scope" value="Bacteria"/>
</dbReference>
<comment type="caution">
    <text evidence="3">The sequence shown here is derived from an EMBL/GenBank/DDBJ whole genome shotgun (WGS) entry which is preliminary data.</text>
</comment>
<dbReference type="InterPro" id="IPR050904">
    <property type="entry name" value="Adhesion/Biosynth-related"/>
</dbReference>
<dbReference type="STRING" id="1280954.HPO_12183"/>
<keyword evidence="1" id="KW-0732">Signal</keyword>
<organism evidence="3 4">
    <name type="scientific">Hyphomonas polymorpha PS728</name>
    <dbReference type="NCBI Taxonomy" id="1280954"/>
    <lineage>
        <taxon>Bacteria</taxon>
        <taxon>Pseudomonadati</taxon>
        <taxon>Pseudomonadota</taxon>
        <taxon>Alphaproteobacteria</taxon>
        <taxon>Hyphomonadales</taxon>
        <taxon>Hyphomonadaceae</taxon>
        <taxon>Hyphomonas</taxon>
    </lineage>
</organism>
<sequence>MKSILPLGAALLLWASPVMAAPQTAGDEPAQQSAAQDNQPTNDLIEVASHTGAFNTLVEAAVAAGIEDDLRAEGPYTVFAPTDAAFAKLPAGTVDRLMQPENRGELISLIRMHVIAGARLTTADLAGQQLTAETLNGPLAIDASDAITGVRVNDASVTLTDIEASNGVIHAIDTVLLPAN</sequence>
<dbReference type="EMBL" id="ARYM01000013">
    <property type="protein sequence ID" value="KCZ98073.1"/>
    <property type="molecule type" value="Genomic_DNA"/>
</dbReference>
<protein>
    <submittedName>
        <fullName evidence="3">Fasciclin domain-containing protein</fullName>
    </submittedName>
</protein>
<evidence type="ECO:0000313" key="3">
    <source>
        <dbReference type="EMBL" id="KCZ98073.1"/>
    </source>
</evidence>
<accession>A0A062VCR2</accession>
<proteinExistence type="predicted"/>
<evidence type="ECO:0000259" key="2">
    <source>
        <dbReference type="PROSITE" id="PS50213"/>
    </source>
</evidence>
<dbReference type="InterPro" id="IPR036378">
    <property type="entry name" value="FAS1_dom_sf"/>
</dbReference>
<feature type="signal peptide" evidence="1">
    <location>
        <begin position="1"/>
        <end position="20"/>
    </location>
</feature>